<dbReference type="InParanoid" id="D8QG52"/>
<dbReference type="GeneID" id="9596853"/>
<accession>D8QG52</accession>
<evidence type="ECO:0000313" key="2">
    <source>
        <dbReference type="EMBL" id="EFI93538.1"/>
    </source>
</evidence>
<dbReference type="KEGG" id="scm:SCHCO_01175126"/>
<name>D8QG52_SCHCM</name>
<dbReference type="HOGENOM" id="CLU_2711764_0_0_1"/>
<feature type="non-terminal residue" evidence="2">
    <location>
        <position position="73"/>
    </location>
</feature>
<gene>
    <name evidence="2" type="ORF">SCHCODRAFT_12091</name>
</gene>
<reference evidence="2 3" key="1">
    <citation type="journal article" date="2010" name="Nat. Biotechnol.">
        <title>Genome sequence of the model mushroom Schizophyllum commune.</title>
        <authorList>
            <person name="Ohm R.A."/>
            <person name="de Jong J.F."/>
            <person name="Lugones L.G."/>
            <person name="Aerts A."/>
            <person name="Kothe E."/>
            <person name="Stajich J.E."/>
            <person name="de Vries R.P."/>
            <person name="Record E."/>
            <person name="Levasseur A."/>
            <person name="Baker S.E."/>
            <person name="Bartholomew K.A."/>
            <person name="Coutinho P.M."/>
            <person name="Erdmann S."/>
            <person name="Fowler T.J."/>
            <person name="Gathman A.C."/>
            <person name="Lombard V."/>
            <person name="Henrissat B."/>
            <person name="Knabe N."/>
            <person name="Kuees U."/>
            <person name="Lilly W.W."/>
            <person name="Lindquist E."/>
            <person name="Lucas S."/>
            <person name="Magnuson J.K."/>
            <person name="Piumi F."/>
            <person name="Raudaskoski M."/>
            <person name="Salamov A."/>
            <person name="Schmutz J."/>
            <person name="Schwarze F.W.M.R."/>
            <person name="vanKuyk P.A."/>
            <person name="Horton J.S."/>
            <person name="Grigoriev I.V."/>
            <person name="Woesten H.A.B."/>
        </authorList>
    </citation>
    <scope>NUCLEOTIDE SEQUENCE [LARGE SCALE GENOMIC DNA]</scope>
    <source>
        <strain evidence="3">H4-8 / FGSC 9210</strain>
    </source>
</reference>
<sequence length="73" mass="7558">MAVQIAFVSDGGIPMPLPTVDLQAAVPERSNSSSIQPSMHLPSLACSQTYSSGRESGPGYRLALRPSSPAKSA</sequence>
<protein>
    <submittedName>
        <fullName evidence="2">Uncharacterized protein</fullName>
    </submittedName>
</protein>
<dbReference type="EMBL" id="GL377311">
    <property type="protein sequence ID" value="EFI93538.1"/>
    <property type="molecule type" value="Genomic_DNA"/>
</dbReference>
<dbReference type="Proteomes" id="UP000007431">
    <property type="component" value="Unassembled WGS sequence"/>
</dbReference>
<dbReference type="AlphaFoldDB" id="D8QG52"/>
<evidence type="ECO:0000256" key="1">
    <source>
        <dbReference type="SAM" id="MobiDB-lite"/>
    </source>
</evidence>
<feature type="region of interest" description="Disordered" evidence="1">
    <location>
        <begin position="48"/>
        <end position="73"/>
    </location>
</feature>
<dbReference type="VEuPathDB" id="FungiDB:SCHCODRAFT_01175126"/>
<organism evidence="3">
    <name type="scientific">Schizophyllum commune (strain H4-8 / FGSC 9210)</name>
    <name type="common">Split gill fungus</name>
    <dbReference type="NCBI Taxonomy" id="578458"/>
    <lineage>
        <taxon>Eukaryota</taxon>
        <taxon>Fungi</taxon>
        <taxon>Dikarya</taxon>
        <taxon>Basidiomycota</taxon>
        <taxon>Agaricomycotina</taxon>
        <taxon>Agaricomycetes</taxon>
        <taxon>Agaricomycetidae</taxon>
        <taxon>Agaricales</taxon>
        <taxon>Schizophyllaceae</taxon>
        <taxon>Schizophyllum</taxon>
    </lineage>
</organism>
<keyword evidence="3" id="KW-1185">Reference proteome</keyword>
<evidence type="ECO:0000313" key="3">
    <source>
        <dbReference type="Proteomes" id="UP000007431"/>
    </source>
</evidence>
<proteinExistence type="predicted"/>